<proteinExistence type="predicted"/>
<dbReference type="InterPro" id="IPR032710">
    <property type="entry name" value="NTF2-like_dom_sf"/>
</dbReference>
<reference evidence="2 3" key="1">
    <citation type="submission" date="2019-12" db="EMBL/GenBank/DDBJ databases">
        <authorList>
            <person name="Zhang Y.-J."/>
        </authorList>
    </citation>
    <scope>NUCLEOTIDE SEQUENCE [LARGE SCALE GENOMIC DNA]</scope>
    <source>
        <strain evidence="2 3">H18S-6</strain>
    </source>
</reference>
<dbReference type="AlphaFoldDB" id="A0A6A4RBI7"/>
<dbReference type="SUPFAM" id="SSF54427">
    <property type="entry name" value="NTF2-like"/>
    <property type="match status" value="1"/>
</dbReference>
<evidence type="ECO:0000313" key="3">
    <source>
        <dbReference type="Proteomes" id="UP000441586"/>
    </source>
</evidence>
<feature type="domain" description="SnoaL-like" evidence="1">
    <location>
        <begin position="9"/>
        <end position="86"/>
    </location>
</feature>
<accession>A0A6A4RBI7</accession>
<comment type="caution">
    <text evidence="2">The sequence shown here is derived from an EMBL/GenBank/DDBJ whole genome shotgun (WGS) entry which is preliminary data.</text>
</comment>
<evidence type="ECO:0000259" key="1">
    <source>
        <dbReference type="Pfam" id="PF12680"/>
    </source>
</evidence>
<protein>
    <submittedName>
        <fullName evidence="2">Nuclear transport factor 2 family protein</fullName>
    </submittedName>
</protein>
<sequence>MSIHIFMAAYKRVWEAKDPAGFAALFTPDGLYHNTPFQVQSGPQELAAYWERILLQDDILLSYKVLGATENGGVAHWNVTYQVTSEELFQIWASSTGTGLPDRHPGDPLPRMELDGTLLAELDDQGLATTVRIWWHSMPQPTAQ</sequence>
<evidence type="ECO:0000313" key="2">
    <source>
        <dbReference type="EMBL" id="KAE9629727.1"/>
    </source>
</evidence>
<dbReference type="EMBL" id="WSFO01000006">
    <property type="protein sequence ID" value="KAE9629727.1"/>
    <property type="molecule type" value="Genomic_DNA"/>
</dbReference>
<dbReference type="Gene3D" id="3.10.450.50">
    <property type="match status" value="1"/>
</dbReference>
<dbReference type="Pfam" id="PF12680">
    <property type="entry name" value="SnoaL_2"/>
    <property type="match status" value="1"/>
</dbReference>
<dbReference type="Proteomes" id="UP000441586">
    <property type="component" value="Unassembled WGS sequence"/>
</dbReference>
<name>A0A6A4RBI7_9RHOB</name>
<gene>
    <name evidence="2" type="ORF">GP644_11995</name>
</gene>
<dbReference type="RefSeq" id="WP_158979788.1">
    <property type="nucleotide sequence ID" value="NZ_WSFO01000006.1"/>
</dbReference>
<dbReference type="InterPro" id="IPR037401">
    <property type="entry name" value="SnoaL-like"/>
</dbReference>
<organism evidence="2 3">
    <name type="scientific">Parasedimentitalea maritima</name>
    <dbReference type="NCBI Taxonomy" id="2578117"/>
    <lineage>
        <taxon>Bacteria</taxon>
        <taxon>Pseudomonadati</taxon>
        <taxon>Pseudomonadota</taxon>
        <taxon>Alphaproteobacteria</taxon>
        <taxon>Rhodobacterales</taxon>
        <taxon>Paracoccaceae</taxon>
        <taxon>Parasedimentitalea</taxon>
    </lineage>
</organism>